<gene>
    <name evidence="3" type="ORF">ACFQH9_23860</name>
</gene>
<organism evidence="3 4">
    <name type="scientific">Pseudonocardia lutea</name>
    <dbReference type="NCBI Taxonomy" id="2172015"/>
    <lineage>
        <taxon>Bacteria</taxon>
        <taxon>Bacillati</taxon>
        <taxon>Actinomycetota</taxon>
        <taxon>Actinomycetes</taxon>
        <taxon>Pseudonocardiales</taxon>
        <taxon>Pseudonocardiaceae</taxon>
        <taxon>Pseudonocardia</taxon>
    </lineage>
</organism>
<dbReference type="InterPro" id="IPR006094">
    <property type="entry name" value="Oxid_FAD_bind_N"/>
</dbReference>
<dbReference type="InterPro" id="IPR016169">
    <property type="entry name" value="FAD-bd_PCMH_sub2"/>
</dbReference>
<accession>A0ABW1ICD7</accession>
<dbReference type="Proteomes" id="UP001596119">
    <property type="component" value="Unassembled WGS sequence"/>
</dbReference>
<reference evidence="4" key="1">
    <citation type="journal article" date="2019" name="Int. J. Syst. Evol. Microbiol.">
        <title>The Global Catalogue of Microorganisms (GCM) 10K type strain sequencing project: providing services to taxonomists for standard genome sequencing and annotation.</title>
        <authorList>
            <consortium name="The Broad Institute Genomics Platform"/>
            <consortium name="The Broad Institute Genome Sequencing Center for Infectious Disease"/>
            <person name="Wu L."/>
            <person name="Ma J."/>
        </authorList>
    </citation>
    <scope>NUCLEOTIDE SEQUENCE [LARGE SCALE GENOMIC DNA]</scope>
    <source>
        <strain evidence="4">CGMCC 4.7397</strain>
    </source>
</reference>
<evidence type="ECO:0000313" key="4">
    <source>
        <dbReference type="Proteomes" id="UP001596119"/>
    </source>
</evidence>
<dbReference type="Gene3D" id="3.30.70.2520">
    <property type="match status" value="1"/>
</dbReference>
<dbReference type="Gene3D" id="3.30.43.10">
    <property type="entry name" value="Uridine Diphospho-n-acetylenolpyruvylglucosamine Reductase, domain 2"/>
    <property type="match status" value="1"/>
</dbReference>
<dbReference type="InterPro" id="IPR016171">
    <property type="entry name" value="Vanillyl_alc_oxidase_C-sub2"/>
</dbReference>
<dbReference type="PROSITE" id="PS51387">
    <property type="entry name" value="FAD_PCMH"/>
    <property type="match status" value="1"/>
</dbReference>
<dbReference type="PIRSF" id="PIRSF000136">
    <property type="entry name" value="LGO_GLO"/>
    <property type="match status" value="1"/>
</dbReference>
<dbReference type="InterPro" id="IPR016167">
    <property type="entry name" value="FAD-bd_PCMH_sub1"/>
</dbReference>
<dbReference type="Pfam" id="PF04030">
    <property type="entry name" value="ALO"/>
    <property type="match status" value="1"/>
</dbReference>
<evidence type="ECO:0000313" key="3">
    <source>
        <dbReference type="EMBL" id="MFC5951308.1"/>
    </source>
</evidence>
<dbReference type="InterPro" id="IPR016166">
    <property type="entry name" value="FAD-bd_PCMH"/>
</dbReference>
<keyword evidence="1" id="KW-0560">Oxidoreductase</keyword>
<dbReference type="InterPro" id="IPR007173">
    <property type="entry name" value="ALO_C"/>
</dbReference>
<evidence type="ECO:0000256" key="1">
    <source>
        <dbReference type="ARBA" id="ARBA00023002"/>
    </source>
</evidence>
<dbReference type="EMBL" id="JBHSQK010000068">
    <property type="protein sequence ID" value="MFC5951308.1"/>
    <property type="molecule type" value="Genomic_DNA"/>
</dbReference>
<dbReference type="InterPro" id="IPR010031">
    <property type="entry name" value="FAD_lactone_oxidase-like"/>
</dbReference>
<proteinExistence type="predicted"/>
<dbReference type="PANTHER" id="PTHR43762:SF1">
    <property type="entry name" value="D-ARABINONO-1,4-LACTONE OXIDASE"/>
    <property type="match status" value="1"/>
</dbReference>
<keyword evidence="4" id="KW-1185">Reference proteome</keyword>
<dbReference type="Gene3D" id="1.10.45.10">
    <property type="entry name" value="Vanillyl-alcohol Oxidase, Chain A, domain 4"/>
    <property type="match status" value="1"/>
</dbReference>
<dbReference type="Gene3D" id="3.30.465.10">
    <property type="match status" value="1"/>
</dbReference>
<dbReference type="PANTHER" id="PTHR43762">
    <property type="entry name" value="L-GULONOLACTONE OXIDASE"/>
    <property type="match status" value="1"/>
</dbReference>
<sequence>MWVNWWGGQQCRPRRTDRPLDEAGVVAAVRRAGERGHTVRPLGSGWSDSTLTLTNDVHVDCSALTGVAAITSDTVRARAGATLASVQAALAERGRALAPVPHGASATVAGAVATGTHGGGARIGSLSDQVVGLRFVDGTGRVRKVAAGEPELDALRTHLGALGVLTEVELRTVPAEQVEAHEEPVGAEEVLEPGGPLDTHRFAAVELHVPSGEALLRWAGPVVEREPGPSSTGPVEALGRVVTRLGHTASAQWSAQRSRPAPRWEGRVTGLPHDLLPDPHPVRGGVTEWAVPREALAPAIRELAAATAARDREIRRPVEVRTGPAETGWLHPAYGRPTAWITVRTQRGEDHGPLFRLVGSVLEGMGGRPHWAGRHDWTAADVALAYPALPEFLAVRDRLDPDRLFTGDHLEALLGP</sequence>
<dbReference type="Pfam" id="PF01565">
    <property type="entry name" value="FAD_binding_4"/>
    <property type="match status" value="1"/>
</dbReference>
<dbReference type="RefSeq" id="WP_379569139.1">
    <property type="nucleotide sequence ID" value="NZ_JBHSQK010000068.1"/>
</dbReference>
<dbReference type="InterPro" id="IPR036318">
    <property type="entry name" value="FAD-bd_PCMH-like_sf"/>
</dbReference>
<comment type="caution">
    <text evidence="3">The sequence shown here is derived from an EMBL/GenBank/DDBJ whole genome shotgun (WGS) entry which is preliminary data.</text>
</comment>
<dbReference type="SUPFAM" id="SSF56176">
    <property type="entry name" value="FAD-binding/transporter-associated domain-like"/>
    <property type="match status" value="1"/>
</dbReference>
<protein>
    <submittedName>
        <fullName evidence="3">D-arabinono-1,4-lactone oxidase</fullName>
    </submittedName>
</protein>
<evidence type="ECO:0000259" key="2">
    <source>
        <dbReference type="PROSITE" id="PS51387"/>
    </source>
</evidence>
<feature type="domain" description="FAD-binding PCMH-type" evidence="2">
    <location>
        <begin position="9"/>
        <end position="175"/>
    </location>
</feature>
<name>A0ABW1ICD7_9PSEU</name>